<sequence length="264" mass="30774">MIELYIKFEQHTRMDLVGDDVNVDEIGDIDWEEDNNDGEEEFEANYETLDLEAMPAPKFFEYANIGESDVAVEDGEFSVEIEFGSKDSVISVIKRYTISRGVDYTVYESELQTFYTKCKGYSAGCDWLIRANLIRKKECCEIRRYNGKHTCTMGTISQDLPKVQSMFNYTVSYRKAWLAKQKPVAKFFGDWEVSYQILPVWLKVMTEKIPRFKAPYLHKLVVNTVYVHNVYKMSEICKVYRGEFVPMDDPSTWDRYEGAKVIAN</sequence>
<comment type="caution">
    <text evidence="1">The sequence shown here is derived from an EMBL/GenBank/DDBJ whole genome shotgun (WGS) entry which is preliminary data.</text>
</comment>
<dbReference type="EMBL" id="SDMP01000010">
    <property type="protein sequence ID" value="RYR33876.1"/>
    <property type="molecule type" value="Genomic_DNA"/>
</dbReference>
<keyword evidence="2" id="KW-1185">Reference proteome</keyword>
<gene>
    <name evidence="1" type="ORF">Ahy_A10g048542</name>
</gene>
<dbReference type="Proteomes" id="UP000289738">
    <property type="component" value="Chromosome A10"/>
</dbReference>
<reference evidence="1 2" key="1">
    <citation type="submission" date="2019-01" db="EMBL/GenBank/DDBJ databases">
        <title>Sequencing of cultivated peanut Arachis hypogaea provides insights into genome evolution and oil improvement.</title>
        <authorList>
            <person name="Chen X."/>
        </authorList>
    </citation>
    <scope>NUCLEOTIDE SEQUENCE [LARGE SCALE GENOMIC DNA]</scope>
    <source>
        <strain evidence="2">cv. Fuhuasheng</strain>
        <tissue evidence="1">Leaves</tissue>
    </source>
</reference>
<accession>A0A445B5H3</accession>
<organism evidence="1 2">
    <name type="scientific">Arachis hypogaea</name>
    <name type="common">Peanut</name>
    <dbReference type="NCBI Taxonomy" id="3818"/>
    <lineage>
        <taxon>Eukaryota</taxon>
        <taxon>Viridiplantae</taxon>
        <taxon>Streptophyta</taxon>
        <taxon>Embryophyta</taxon>
        <taxon>Tracheophyta</taxon>
        <taxon>Spermatophyta</taxon>
        <taxon>Magnoliopsida</taxon>
        <taxon>eudicotyledons</taxon>
        <taxon>Gunneridae</taxon>
        <taxon>Pentapetalae</taxon>
        <taxon>rosids</taxon>
        <taxon>fabids</taxon>
        <taxon>Fabales</taxon>
        <taxon>Fabaceae</taxon>
        <taxon>Papilionoideae</taxon>
        <taxon>50 kb inversion clade</taxon>
        <taxon>dalbergioids sensu lato</taxon>
        <taxon>Dalbergieae</taxon>
        <taxon>Pterocarpus clade</taxon>
        <taxon>Arachis</taxon>
    </lineage>
</organism>
<name>A0A445B5H3_ARAHY</name>
<proteinExistence type="predicted"/>
<dbReference type="AlphaFoldDB" id="A0A445B5H3"/>
<evidence type="ECO:0000313" key="2">
    <source>
        <dbReference type="Proteomes" id="UP000289738"/>
    </source>
</evidence>
<protein>
    <submittedName>
        <fullName evidence="1">Uncharacterized protein</fullName>
    </submittedName>
</protein>
<evidence type="ECO:0000313" key="1">
    <source>
        <dbReference type="EMBL" id="RYR33876.1"/>
    </source>
</evidence>